<name>A0A6C0JT77_9ZZZZ</name>
<organism evidence="3">
    <name type="scientific">viral metagenome</name>
    <dbReference type="NCBI Taxonomy" id="1070528"/>
    <lineage>
        <taxon>unclassified sequences</taxon>
        <taxon>metagenomes</taxon>
        <taxon>organismal metagenomes</taxon>
    </lineage>
</organism>
<dbReference type="AlphaFoldDB" id="A0A6C0JT77"/>
<keyword evidence="2" id="KW-0472">Membrane</keyword>
<reference evidence="3" key="1">
    <citation type="journal article" date="2020" name="Nature">
        <title>Giant virus diversity and host interactions through global metagenomics.</title>
        <authorList>
            <person name="Schulz F."/>
            <person name="Roux S."/>
            <person name="Paez-Espino D."/>
            <person name="Jungbluth S."/>
            <person name="Walsh D.A."/>
            <person name="Denef V.J."/>
            <person name="McMahon K.D."/>
            <person name="Konstantinidis K.T."/>
            <person name="Eloe-Fadrosh E.A."/>
            <person name="Kyrpides N.C."/>
            <person name="Woyke T."/>
        </authorList>
    </citation>
    <scope>NUCLEOTIDE SEQUENCE</scope>
    <source>
        <strain evidence="3">GVMAG-S-1064190-84</strain>
    </source>
</reference>
<feature type="compositionally biased region" description="Basic and acidic residues" evidence="1">
    <location>
        <begin position="52"/>
        <end position="62"/>
    </location>
</feature>
<protein>
    <submittedName>
        <fullName evidence="3">Uncharacterized protein</fullName>
    </submittedName>
</protein>
<keyword evidence="2" id="KW-1133">Transmembrane helix</keyword>
<dbReference type="InterPro" id="IPR043929">
    <property type="entry name" value="DUF5755"/>
</dbReference>
<dbReference type="EMBL" id="MN740700">
    <property type="protein sequence ID" value="QHU08955.1"/>
    <property type="molecule type" value="Genomic_DNA"/>
</dbReference>
<evidence type="ECO:0000256" key="1">
    <source>
        <dbReference type="SAM" id="MobiDB-lite"/>
    </source>
</evidence>
<feature type="transmembrane region" description="Helical" evidence="2">
    <location>
        <begin position="7"/>
        <end position="26"/>
    </location>
</feature>
<keyword evidence="2" id="KW-0812">Transmembrane</keyword>
<evidence type="ECO:0000256" key="2">
    <source>
        <dbReference type="SAM" id="Phobius"/>
    </source>
</evidence>
<evidence type="ECO:0000313" key="3">
    <source>
        <dbReference type="EMBL" id="QHU08955.1"/>
    </source>
</evidence>
<proteinExistence type="predicted"/>
<feature type="region of interest" description="Disordered" evidence="1">
    <location>
        <begin position="29"/>
        <end position="66"/>
    </location>
</feature>
<feature type="compositionally biased region" description="Low complexity" evidence="1">
    <location>
        <begin position="29"/>
        <end position="41"/>
    </location>
</feature>
<dbReference type="Pfam" id="PF19059">
    <property type="entry name" value="DUF5755"/>
    <property type="match status" value="1"/>
</dbReference>
<sequence length="166" mass="19000">MKRQESILVLILVFAILTFVVVYTGTQQNTQPQPQPVQIINPVPPPQPQKNGQDRPDTRLNPEFRGPPLKYYKPGATQQMGLLIDPTTNETLPLFGKEVYGRRDQYNYYTTLSDAHNLFPVPLSHNNRDCMDTQVGCQELYGGEMVSVVGRNNDFETKMYKTENFF</sequence>
<accession>A0A6C0JT77</accession>